<dbReference type="AlphaFoldDB" id="A0A0A9BJL9"/>
<dbReference type="EMBL" id="GBRH01236470">
    <property type="protein sequence ID" value="JAD61425.1"/>
    <property type="molecule type" value="Transcribed_RNA"/>
</dbReference>
<proteinExistence type="predicted"/>
<name>A0A0A9BJL9_ARUDO</name>
<protein>
    <submittedName>
        <fullName evidence="1">Uncharacterized protein</fullName>
    </submittedName>
</protein>
<reference evidence="1" key="1">
    <citation type="submission" date="2014-09" db="EMBL/GenBank/DDBJ databases">
        <authorList>
            <person name="Magalhaes I.L.F."/>
            <person name="Oliveira U."/>
            <person name="Santos F.R."/>
            <person name="Vidigal T.H.D.A."/>
            <person name="Brescovit A.D."/>
            <person name="Santos A.J."/>
        </authorList>
    </citation>
    <scope>NUCLEOTIDE SEQUENCE</scope>
    <source>
        <tissue evidence="1">Shoot tissue taken approximately 20 cm above the soil surface</tissue>
    </source>
</reference>
<sequence>MLARTNRSLLFWTFWYLDP</sequence>
<accession>A0A0A9BJL9</accession>
<evidence type="ECO:0000313" key="1">
    <source>
        <dbReference type="EMBL" id="JAD61425.1"/>
    </source>
</evidence>
<reference evidence="1" key="2">
    <citation type="journal article" date="2015" name="Data Brief">
        <title>Shoot transcriptome of the giant reed, Arundo donax.</title>
        <authorList>
            <person name="Barrero R.A."/>
            <person name="Guerrero F.D."/>
            <person name="Moolhuijzen P."/>
            <person name="Goolsby J.A."/>
            <person name="Tidwell J."/>
            <person name="Bellgard S.E."/>
            <person name="Bellgard M.I."/>
        </authorList>
    </citation>
    <scope>NUCLEOTIDE SEQUENCE</scope>
    <source>
        <tissue evidence="1">Shoot tissue taken approximately 20 cm above the soil surface</tissue>
    </source>
</reference>
<organism evidence="1">
    <name type="scientific">Arundo donax</name>
    <name type="common">Giant reed</name>
    <name type="synonym">Donax arundinaceus</name>
    <dbReference type="NCBI Taxonomy" id="35708"/>
    <lineage>
        <taxon>Eukaryota</taxon>
        <taxon>Viridiplantae</taxon>
        <taxon>Streptophyta</taxon>
        <taxon>Embryophyta</taxon>
        <taxon>Tracheophyta</taxon>
        <taxon>Spermatophyta</taxon>
        <taxon>Magnoliopsida</taxon>
        <taxon>Liliopsida</taxon>
        <taxon>Poales</taxon>
        <taxon>Poaceae</taxon>
        <taxon>PACMAD clade</taxon>
        <taxon>Arundinoideae</taxon>
        <taxon>Arundineae</taxon>
        <taxon>Arundo</taxon>
    </lineage>
</organism>